<accession>A0AAV6YG79</accession>
<dbReference type="Gene3D" id="3.40.50.1580">
    <property type="entry name" value="Nucleoside phosphorylase domain"/>
    <property type="match status" value="1"/>
</dbReference>
<evidence type="ECO:0000259" key="1">
    <source>
        <dbReference type="Pfam" id="PF01048"/>
    </source>
</evidence>
<dbReference type="InterPro" id="IPR035994">
    <property type="entry name" value="Nucleoside_phosphorylase_sf"/>
</dbReference>
<keyword evidence="3" id="KW-1185">Reference proteome</keyword>
<feature type="domain" description="Nucleoside phosphorylase" evidence="1">
    <location>
        <begin position="66"/>
        <end position="319"/>
    </location>
</feature>
<dbReference type="EMBL" id="WHWC01000001">
    <property type="protein sequence ID" value="KAG8390535.1"/>
    <property type="molecule type" value="Genomic_DNA"/>
</dbReference>
<dbReference type="PANTHER" id="PTHR21234">
    <property type="entry name" value="PURINE NUCLEOSIDE PHOSPHORYLASE"/>
    <property type="match status" value="1"/>
</dbReference>
<reference evidence="2" key="1">
    <citation type="submission" date="2019-10" db="EMBL/GenBank/DDBJ databases">
        <authorList>
            <person name="Zhang R."/>
            <person name="Pan Y."/>
            <person name="Wang J."/>
            <person name="Ma R."/>
            <person name="Yu S."/>
        </authorList>
    </citation>
    <scope>NUCLEOTIDE SEQUENCE</scope>
    <source>
        <strain evidence="2">LA-IB0</strain>
        <tissue evidence="2">Leaf</tissue>
    </source>
</reference>
<name>A0AAV6YG79_9LAMI</name>
<evidence type="ECO:0000313" key="3">
    <source>
        <dbReference type="Proteomes" id="UP000826271"/>
    </source>
</evidence>
<dbReference type="Proteomes" id="UP000826271">
    <property type="component" value="Unassembled WGS sequence"/>
</dbReference>
<dbReference type="CDD" id="cd09008">
    <property type="entry name" value="MTAN"/>
    <property type="match status" value="1"/>
</dbReference>
<dbReference type="GO" id="GO:0009116">
    <property type="term" value="P:nucleoside metabolic process"/>
    <property type="evidence" value="ECO:0007669"/>
    <property type="project" value="InterPro"/>
</dbReference>
<proteinExistence type="predicted"/>
<dbReference type="Pfam" id="PF01048">
    <property type="entry name" value="PNP_UDP_1"/>
    <property type="match status" value="1"/>
</dbReference>
<comment type="caution">
    <text evidence="2">The sequence shown here is derived from an EMBL/GenBank/DDBJ whole genome shotgun (WGS) entry which is preliminary data.</text>
</comment>
<sequence>MIVSIKICLNLHVKHGIYVLEVPLAEKIHGFSFFLTGPYGNMIQMRKTEDIYFFKLRTTVGLKFIGKGRQFRIGTIEGKKVVYVRCGVGMVNAAAATQQMLDVFNIKGLIHFGISGNTNSSLSIGDVTIPDQFAGTGLWDWLKPNATVPSSDVATLDFETYNTPKGGNNLLGRIGYTPEQFYSEAGKPNVAQDVFWFQVNQKWLQLATTLHGMQLEQCVNSTLCLENKPKVVVGLRGATSNIFLDNPSYRDFLFQTFGVSSADMESTAVVMTSLSNGFPVLVVRGLSDLAGAQEGKNSIRLFGSLAASNVAQVVVQFIKLLPKRMYFKF</sequence>
<dbReference type="InterPro" id="IPR000845">
    <property type="entry name" value="Nucleoside_phosphorylase_d"/>
</dbReference>
<organism evidence="2 3">
    <name type="scientific">Buddleja alternifolia</name>
    <dbReference type="NCBI Taxonomy" id="168488"/>
    <lineage>
        <taxon>Eukaryota</taxon>
        <taxon>Viridiplantae</taxon>
        <taxon>Streptophyta</taxon>
        <taxon>Embryophyta</taxon>
        <taxon>Tracheophyta</taxon>
        <taxon>Spermatophyta</taxon>
        <taxon>Magnoliopsida</taxon>
        <taxon>eudicotyledons</taxon>
        <taxon>Gunneridae</taxon>
        <taxon>Pentapetalae</taxon>
        <taxon>asterids</taxon>
        <taxon>lamiids</taxon>
        <taxon>Lamiales</taxon>
        <taxon>Scrophulariaceae</taxon>
        <taxon>Buddlejeae</taxon>
        <taxon>Buddleja</taxon>
    </lineage>
</organism>
<protein>
    <recommendedName>
        <fullName evidence="1">Nucleoside phosphorylase domain-containing protein</fullName>
    </recommendedName>
</protein>
<evidence type="ECO:0000313" key="2">
    <source>
        <dbReference type="EMBL" id="KAG8390535.1"/>
    </source>
</evidence>
<dbReference type="AlphaFoldDB" id="A0AAV6YG79"/>
<dbReference type="PANTHER" id="PTHR21234:SF30">
    <property type="entry name" value="PHOSPHORYLASE SUPERFAMILY PROTEIN"/>
    <property type="match status" value="1"/>
</dbReference>
<dbReference type="SUPFAM" id="SSF53167">
    <property type="entry name" value="Purine and uridine phosphorylases"/>
    <property type="match status" value="1"/>
</dbReference>
<gene>
    <name evidence="2" type="ORF">BUALT_Bualt01G0093600</name>
</gene>
<dbReference type="GO" id="GO:0003824">
    <property type="term" value="F:catalytic activity"/>
    <property type="evidence" value="ECO:0007669"/>
    <property type="project" value="InterPro"/>
</dbReference>